<dbReference type="PANTHER" id="PTHR24026">
    <property type="entry name" value="FAT ATYPICAL CADHERIN-RELATED"/>
    <property type="match status" value="1"/>
</dbReference>
<feature type="region of interest" description="Disordered" evidence="12">
    <location>
        <begin position="2761"/>
        <end position="2875"/>
    </location>
</feature>
<dbReference type="FunFam" id="2.60.40.60:FF:000035">
    <property type="entry name" value="Protocadherin Fat 3"/>
    <property type="match status" value="2"/>
</dbReference>
<dbReference type="FunFam" id="2.60.40.60:FF:000140">
    <property type="entry name" value="Dachsous cadherin-related 1"/>
    <property type="match status" value="1"/>
</dbReference>
<dbReference type="PROSITE" id="PS50268">
    <property type="entry name" value="CADHERIN_2"/>
    <property type="match status" value="22"/>
</dbReference>
<feature type="domain" description="Cadherin" evidence="14">
    <location>
        <begin position="1953"/>
        <end position="2056"/>
    </location>
</feature>
<keyword evidence="4" id="KW-0732">Signal</keyword>
<feature type="transmembrane region" description="Helical" evidence="13">
    <location>
        <begin position="2501"/>
        <end position="2526"/>
    </location>
</feature>
<dbReference type="PROSITE" id="PS00232">
    <property type="entry name" value="CADHERIN_1"/>
    <property type="match status" value="9"/>
</dbReference>
<dbReference type="FunFam" id="2.60.40.60:FF:000116">
    <property type="entry name" value="Dachsous cadherin-related 2"/>
    <property type="match status" value="1"/>
</dbReference>
<feature type="domain" description="Cadherin" evidence="14">
    <location>
        <begin position="1332"/>
        <end position="1435"/>
    </location>
</feature>
<feature type="compositionally biased region" description="Basic and acidic residues" evidence="12">
    <location>
        <begin position="2863"/>
        <end position="2875"/>
    </location>
</feature>
<feature type="domain" description="Cadherin" evidence="14">
    <location>
        <begin position="594"/>
        <end position="702"/>
    </location>
</feature>
<protein>
    <recommendedName>
        <fullName evidence="14">Cadherin domain-containing protein</fullName>
    </recommendedName>
</protein>
<feature type="domain" description="Cadherin" evidence="14">
    <location>
        <begin position="2277"/>
        <end position="2387"/>
    </location>
</feature>
<feature type="domain" description="Cadherin" evidence="14">
    <location>
        <begin position="1436"/>
        <end position="1540"/>
    </location>
</feature>
<evidence type="ECO:0000259" key="14">
    <source>
        <dbReference type="PROSITE" id="PS50268"/>
    </source>
</evidence>
<feature type="domain" description="Cadherin" evidence="14">
    <location>
        <begin position="1541"/>
        <end position="1646"/>
    </location>
</feature>
<dbReference type="GO" id="GO:0048729">
    <property type="term" value="P:tissue morphogenesis"/>
    <property type="evidence" value="ECO:0007669"/>
    <property type="project" value="UniProtKB-ARBA"/>
</dbReference>
<evidence type="ECO:0000256" key="2">
    <source>
        <dbReference type="ARBA" id="ARBA00022475"/>
    </source>
</evidence>
<dbReference type="PRINTS" id="PR00205">
    <property type="entry name" value="CADHERIN"/>
</dbReference>
<evidence type="ECO:0000256" key="6">
    <source>
        <dbReference type="ARBA" id="ARBA00022837"/>
    </source>
</evidence>
<evidence type="ECO:0000256" key="8">
    <source>
        <dbReference type="ARBA" id="ARBA00022989"/>
    </source>
</evidence>
<evidence type="ECO:0000256" key="9">
    <source>
        <dbReference type="ARBA" id="ARBA00023136"/>
    </source>
</evidence>
<dbReference type="CDD" id="cd11304">
    <property type="entry name" value="Cadherin_repeat"/>
    <property type="match status" value="22"/>
</dbReference>
<evidence type="ECO:0000256" key="3">
    <source>
        <dbReference type="ARBA" id="ARBA00022692"/>
    </source>
</evidence>
<sequence length="2875" mass="307551">MQFMFFMGPGCHRAMPPSAIILRAQGCWAQRGCCSSLSLSSLIQVTATDADSGTFGSLSYSIGSGIGSVVPTQFSIDKHTGQLCTVQPLDRDEGTSAYDFTITAVDGVTLCRVYCCPCPCSCTISDLVLPQGGLNSMVYVKVFLEDINDNRPVFYPLEYAASISTQSMPGTAVLRVTAHDKDEGLNGKVTYRIVQGNSPPLFSLNKDTGERAQRAARVGSNQSSGMRAGVKATLRVTAWPSQQSNLPSGSFPPALTTVYLRAVLKVEKGGSGEAFPGGFLSFTSLLPWQTPPCEARIVCCPFRSFFPSLWFGLFSWCQMTGRGAGIVASELLSSLGVISLSWSLSGKANTLVQLVISAEDGGGLQAQPNARVNISIVEGTVSPPVFEQAQYFFTVPEDMLQGASVGAVRAQNPPGHADDIFYSISSGDPHGYFSIDSASGQLRTSLPLDHESQAVLILDVQARSGSPPAYSNTRVKISVSDVNDNVPVFPAPSDSILLPEATEPGTTVYTLQAEDRDSGVNGQVNFELLSGGDGTFSVERSSGAVRLIGALQYEASAAYRLAIVARDNGVPQLSSTFTLLVHVQAEHDNGPIFDTLTYRVEVQEGVPVSTRFLQVRALARDAESMTLTYHLRADGDAASFGIMPESGWLYVKSALDRETRDLYVLTVLASAGGSGAGGEARKTGTSTVRISITDENDNSPRLSEERYFFTVPENQAPGSSVGRVMASDRDAGQNSRLTYRLLQHDPNFLIHTQTGELSTKHSLDREQQSSYQLLVIVQDGGAPPRSATGTIYVTVLDENDNAPAFLHVASGQELPVQVRAPSGLLVASLQAKDPDEGENGTIIYSLIGAWTERFTLHMATGELRTATVLRRSDRAEYIFTVTASDRGTVPRSTSAIIRIQVLPSSRVLPRPDATVLTLHPLEGVKPGSVIGSVAPPDAPARGQLTYTVVGGGGDGTFVVDSVTGEIYAARELDYEAGARHVLQVSAEDTQHGYPSSRLVLVQIHVQDCNDQAPTFPEDPITIVVPENAQAGSSIFTFQALDGDGVGPNSQVRYALLHQKPPGAPFQLDSHSGLLTLRQSLDREAAASFLLVVEATDQARNISQRRSAAVTARVFVTDENDNAPVFLSPAAVSVMEDQPTGFVVLHVVAQDNDLGENGRVSYSLRAGNSDGRFHLNAGTGALSIVRALNREEVVQHNLTVVAMDHGFPRRSATQLLSVLVLDVNDEAPTFEKPEYEAHIMENLPAGSPVLQVLAMDRDLGANGQVSYGGLSGGPFSIHPQTGLIVTTHALDREEQEQHVLMVYARDGGLPPNLSKATVRITVGDENDHAPYLESESCSVEVPENQSRVALYTLRATDPDGGENGRLEYHVADGDPGQDFSLDPVSGVLSTARALDREQVASYSLTVVVQDHGTPPRSATMSVNVRVLDLNDNAPGFAQATYVVEVPEDLPVGALVLQLVAEDPDEGTNGQVSYYLGNESLGMFQVEPQSGHIRSAQALDRERHPSYSFLAKAVDSAPWEPKSAAVRVMVTVRDVNDHAPAFLHSPLTVNLSRHTSLKQVVATMRAEDRDAGANASILYRLATPNSAFAINSYTGDIQLLQPLGSLSQRQRTLFILATDLGQPALSSTGVVVIHLQEEPYRGLRFPRSTSDVALPENAAPGTAVASIQAMHMGGSSGRITYSIVSGNERNTFLIQPSSGAISVQDSSSLDFEASPRLRLVVQAETAASFSFMAINLNLQDVNDNLPRFQLQNYVAFIWESQSYDSPVIQVLADDLDQGANGQVTYAINQSLPMTGLYHIDPQTGTITTAAILDREIWSQTRLVVTAMDRGTPPLVGSATLTVVVMDINDNSPTIPFPWEVRVPENTLLGTQIAQLTGNDVDSGPALSYTLMLDGDAVGTFSVLRYGGRIALTGPLDYEQRSHYTVTLRASDTRHETEANLTVVVEDVNDNAPTFSQGFYQVTLPEHTPAGSIILTVSATDPDSGSNGNVTFHLAVPSPDIAIDPSNGTLFTIRRVEFDASQPTLDLVVEARDCGSPSLSSWATVQLQVLDVNDHSPSFQVPCYNASVPEDLRPGTTVLTLEAGDADLSRENAGFDYTIVSGNGGNAFQVESRVAWAGGHLRTQGALVLVEPLDFEAIPVYNLTVAASDRGLPQRSTTVPVLITVRDVNDNPPVFTRAEYRTAVSESAPPGTELLRVVAHDADSGPRGHIHYTISSGDQHGLFQLHESTGALCLARPLDREAQALHALVVQATDVPGGHFALVPVAIEVKDVNDNKPYFPVEVLSASMRENLPPGTLVTTLRAIDADTGVFGELRYTVLEQPVGEPGMAEGRDAFAVNSSSGELRSRLTFDYERTKAFQLLVRATDAGNASATVTVRVLVTGEDEYDPIFLSPSFNFEVPEGAHKGQSIGRVLATDEDEGADGVILYSLAKPSPYFAINQTTGTIYLRVDSQPQAGAGRAKREPREMSLEVQARSPLPASRSASVQVTIDVTHTSFGLAPDLNLLLVAVAASLGVVVVLAAVAIVLALVRSRHRRGREKPEGDSPLGRVQSGSLQKLGREEPALPGGEHIYHQALPGYGGEPAGPYTRGGSLDPSHSSGRGSAEAAEDDEIRMINEYPRVASITASMQEHISARGPDSGIQQDADQLSDISCEPAALESAQWFKSKKGSGLLLPGPPPQLYREDGGGSAFLGVRCGLSVSSQPQDYAFPEDGKPSVEGSLTAIVASDEELRGSYNWDYLLNWCPQFQPLASVFTEIARLKDESSLRKPFPTKPKAEPKPRIDPPPLITSVAHPGAKSVPPKPPPGRTFPHPSSLRRSPISHEGSISSSAMSPSFSPSLSPLAARSPVVSPFGISQGPSASAISAEHSLEPPEEAELRI</sequence>
<dbReference type="FunFam" id="2.60.40.60:FF:000020">
    <property type="entry name" value="Dachsous cadherin-related 1b"/>
    <property type="match status" value="8"/>
</dbReference>
<feature type="domain" description="Cadherin" evidence="14">
    <location>
        <begin position="2388"/>
        <end position="2499"/>
    </location>
</feature>
<evidence type="ECO:0000256" key="10">
    <source>
        <dbReference type="ARBA" id="ARBA00023180"/>
    </source>
</evidence>
<feature type="domain" description="Cadherin" evidence="14">
    <location>
        <begin position="1644"/>
        <end position="1746"/>
    </location>
</feature>
<evidence type="ECO:0000256" key="12">
    <source>
        <dbReference type="SAM" id="MobiDB-lite"/>
    </source>
</evidence>
<dbReference type="FunFam" id="2.60.40.60:FF:000104">
    <property type="entry name" value="cadherin-23 isoform X1"/>
    <property type="match status" value="1"/>
</dbReference>
<dbReference type="GO" id="GO:0005886">
    <property type="term" value="C:plasma membrane"/>
    <property type="evidence" value="ECO:0007669"/>
    <property type="project" value="UniProtKB-SubCell"/>
</dbReference>
<keyword evidence="9 13" id="KW-0472">Membrane</keyword>
<evidence type="ECO:0000256" key="5">
    <source>
        <dbReference type="ARBA" id="ARBA00022737"/>
    </source>
</evidence>
<keyword evidence="2" id="KW-1003">Cell membrane</keyword>
<evidence type="ECO:0000313" key="15">
    <source>
        <dbReference type="Ensembl" id="ENSANIP00000020571.1"/>
    </source>
</evidence>
<feature type="domain" description="Cadherin" evidence="14">
    <location>
        <begin position="1016"/>
        <end position="1125"/>
    </location>
</feature>
<dbReference type="InterPro" id="IPR020894">
    <property type="entry name" value="Cadherin_CS"/>
</dbReference>
<keyword evidence="3 13" id="KW-0812">Transmembrane</keyword>
<keyword evidence="8 13" id="KW-1133">Transmembrane helix</keyword>
<evidence type="ECO:0000256" key="7">
    <source>
        <dbReference type="ARBA" id="ARBA00022889"/>
    </source>
</evidence>
<dbReference type="GO" id="GO:0003007">
    <property type="term" value="P:heart morphogenesis"/>
    <property type="evidence" value="ECO:0007669"/>
    <property type="project" value="UniProtKB-ARBA"/>
</dbReference>
<feature type="domain" description="Cadherin" evidence="14">
    <location>
        <begin position="155"/>
        <end position="209"/>
    </location>
</feature>
<feature type="domain" description="Cadherin" evidence="14">
    <location>
        <begin position="1747"/>
        <end position="1852"/>
    </location>
</feature>
<keyword evidence="6 11" id="KW-0106">Calcium</keyword>
<feature type="domain" description="Cadherin" evidence="14">
    <location>
        <begin position="1852"/>
        <end position="1952"/>
    </location>
</feature>
<feature type="compositionally biased region" description="Low complexity" evidence="12">
    <location>
        <begin position="2817"/>
        <end position="2843"/>
    </location>
</feature>
<dbReference type="FunFam" id="2.60.40.60:FF:000377">
    <property type="entry name" value="Dachsous cadherin-related 1a"/>
    <property type="match status" value="1"/>
</dbReference>
<feature type="domain" description="Cadherin" evidence="14">
    <location>
        <begin position="922"/>
        <end position="1015"/>
    </location>
</feature>
<evidence type="ECO:0000256" key="1">
    <source>
        <dbReference type="ARBA" id="ARBA00004251"/>
    </source>
</evidence>
<dbReference type="FunFam" id="2.60.40.60:FF:000158">
    <property type="entry name" value="Dachsous cadherin-related 1"/>
    <property type="match status" value="1"/>
</dbReference>
<keyword evidence="7" id="KW-0130">Cell adhesion</keyword>
<dbReference type="FunFam" id="2.60.40.60:FF:000150">
    <property type="entry name" value="Dachsous cadherin-related 1"/>
    <property type="match status" value="1"/>
</dbReference>
<evidence type="ECO:0000313" key="16">
    <source>
        <dbReference type="Proteomes" id="UP000694541"/>
    </source>
</evidence>
<dbReference type="InterPro" id="IPR015919">
    <property type="entry name" value="Cadherin-like_sf"/>
</dbReference>
<dbReference type="InterPro" id="IPR002126">
    <property type="entry name" value="Cadherin-like_dom"/>
</dbReference>
<reference evidence="15" key="2">
    <citation type="submission" date="2025-09" db="UniProtKB">
        <authorList>
            <consortium name="Ensembl"/>
        </authorList>
    </citation>
    <scope>IDENTIFICATION</scope>
</reference>
<feature type="domain" description="Cadherin" evidence="14">
    <location>
        <begin position="490"/>
        <end position="593"/>
    </location>
</feature>
<evidence type="ECO:0000256" key="4">
    <source>
        <dbReference type="ARBA" id="ARBA00022729"/>
    </source>
</evidence>
<dbReference type="Proteomes" id="UP000694541">
    <property type="component" value="Unplaced"/>
</dbReference>
<feature type="domain" description="Cadherin" evidence="14">
    <location>
        <begin position="40"/>
        <end position="154"/>
    </location>
</feature>
<dbReference type="GO" id="GO:0007163">
    <property type="term" value="P:establishment or maintenance of cell polarity"/>
    <property type="evidence" value="ECO:0007669"/>
    <property type="project" value="UniProtKB-ARBA"/>
</dbReference>
<feature type="region of interest" description="Disordered" evidence="12">
    <location>
        <begin position="2530"/>
        <end position="2607"/>
    </location>
</feature>
<reference evidence="15" key="1">
    <citation type="submission" date="2025-08" db="UniProtKB">
        <authorList>
            <consortium name="Ensembl"/>
        </authorList>
    </citation>
    <scope>IDENTIFICATION</scope>
</reference>
<feature type="domain" description="Cadherin" evidence="14">
    <location>
        <begin position="1230"/>
        <end position="1331"/>
    </location>
</feature>
<dbReference type="Ensembl" id="ENSANIT00000021254.1">
    <property type="protein sequence ID" value="ENSANIP00000020571.1"/>
    <property type="gene ID" value="ENSANIG00000013922.1"/>
</dbReference>
<dbReference type="PANTHER" id="PTHR24026:SF126">
    <property type="entry name" value="PROTOCADHERIN FAT 4"/>
    <property type="match status" value="1"/>
</dbReference>
<feature type="domain" description="Cadherin" evidence="14">
    <location>
        <begin position="808"/>
        <end position="911"/>
    </location>
</feature>
<evidence type="ECO:0000256" key="13">
    <source>
        <dbReference type="SAM" id="Phobius"/>
    </source>
</evidence>
<dbReference type="Gene3D" id="2.60.40.60">
    <property type="entry name" value="Cadherins"/>
    <property type="match status" value="22"/>
</dbReference>
<feature type="domain" description="Cadherin" evidence="14">
    <location>
        <begin position="1125"/>
        <end position="1229"/>
    </location>
</feature>
<feature type="domain" description="Cadherin" evidence="14">
    <location>
        <begin position="703"/>
        <end position="805"/>
    </location>
</feature>
<keyword evidence="5" id="KW-0677">Repeat</keyword>
<feature type="domain" description="Cadherin" evidence="14">
    <location>
        <begin position="2173"/>
        <end position="2276"/>
    </location>
</feature>
<dbReference type="GO" id="GO:0007156">
    <property type="term" value="P:homophilic cell adhesion via plasma membrane adhesion molecules"/>
    <property type="evidence" value="ECO:0007669"/>
    <property type="project" value="InterPro"/>
</dbReference>
<dbReference type="Pfam" id="PF00028">
    <property type="entry name" value="Cadherin"/>
    <property type="match status" value="22"/>
</dbReference>
<feature type="domain" description="Cadherin" evidence="14">
    <location>
        <begin position="2057"/>
        <end position="2172"/>
    </location>
</feature>
<dbReference type="FunFam" id="2.60.40.60:FF:000081">
    <property type="entry name" value="protocadherin Fat 4"/>
    <property type="match status" value="1"/>
</dbReference>
<dbReference type="FunFam" id="2.60.40.60:FF:000201">
    <property type="entry name" value="Dachsous cadherin-related 1"/>
    <property type="match status" value="1"/>
</dbReference>
<dbReference type="GO" id="GO:0005509">
    <property type="term" value="F:calcium ion binding"/>
    <property type="evidence" value="ECO:0007669"/>
    <property type="project" value="UniProtKB-UniRule"/>
</dbReference>
<organism evidence="15 16">
    <name type="scientific">Accipiter nisus</name>
    <name type="common">Eurasian sparrowhawk</name>
    <dbReference type="NCBI Taxonomy" id="211598"/>
    <lineage>
        <taxon>Eukaryota</taxon>
        <taxon>Metazoa</taxon>
        <taxon>Chordata</taxon>
        <taxon>Craniata</taxon>
        <taxon>Vertebrata</taxon>
        <taxon>Euteleostomi</taxon>
        <taxon>Archelosauria</taxon>
        <taxon>Archosauria</taxon>
        <taxon>Dinosauria</taxon>
        <taxon>Saurischia</taxon>
        <taxon>Theropoda</taxon>
        <taxon>Coelurosauria</taxon>
        <taxon>Aves</taxon>
        <taxon>Neognathae</taxon>
        <taxon>Neoaves</taxon>
        <taxon>Telluraves</taxon>
        <taxon>Accipitrimorphae</taxon>
        <taxon>Accipitriformes</taxon>
        <taxon>Accipitridae</taxon>
        <taxon>Accipitrinae</taxon>
        <taxon>Accipiter</taxon>
    </lineage>
</organism>
<keyword evidence="10" id="KW-0325">Glycoprotein</keyword>
<proteinExistence type="predicted"/>
<evidence type="ECO:0000256" key="11">
    <source>
        <dbReference type="PROSITE-ProRule" id="PRU00043"/>
    </source>
</evidence>
<comment type="subcellular location">
    <subcellularLocation>
        <location evidence="1">Cell membrane</location>
        <topology evidence="1">Single-pass type I membrane protein</topology>
    </subcellularLocation>
</comment>
<keyword evidence="16" id="KW-1185">Reference proteome</keyword>
<dbReference type="SUPFAM" id="SSF49313">
    <property type="entry name" value="Cadherin-like"/>
    <property type="match status" value="22"/>
</dbReference>
<dbReference type="SMART" id="SM00112">
    <property type="entry name" value="CA"/>
    <property type="match status" value="22"/>
</dbReference>
<name>A0A8B9NCZ9_9AVES</name>
<dbReference type="FunFam" id="2.60.40.60:FF:000254">
    <property type="entry name" value="Dachsous cadherin-related 1"/>
    <property type="match status" value="1"/>
</dbReference>
<accession>A0A8B9NCZ9</accession>
<feature type="domain" description="Cadherin" evidence="14">
    <location>
        <begin position="387"/>
        <end position="489"/>
    </location>
</feature>